<evidence type="ECO:0000313" key="2">
    <source>
        <dbReference type="Proteomes" id="UP000887563"/>
    </source>
</evidence>
<feature type="region of interest" description="Disordered" evidence="1">
    <location>
        <begin position="208"/>
        <end position="249"/>
    </location>
</feature>
<organism evidence="2 3">
    <name type="scientific">Meloidogyne incognita</name>
    <name type="common">Southern root-knot nematode worm</name>
    <name type="synonym">Oxyuris incognita</name>
    <dbReference type="NCBI Taxonomy" id="6306"/>
    <lineage>
        <taxon>Eukaryota</taxon>
        <taxon>Metazoa</taxon>
        <taxon>Ecdysozoa</taxon>
        <taxon>Nematoda</taxon>
        <taxon>Chromadorea</taxon>
        <taxon>Rhabditida</taxon>
        <taxon>Tylenchina</taxon>
        <taxon>Tylenchomorpha</taxon>
        <taxon>Tylenchoidea</taxon>
        <taxon>Meloidogynidae</taxon>
        <taxon>Meloidogyninae</taxon>
        <taxon>Meloidogyne</taxon>
        <taxon>Meloidogyne incognita group</taxon>
    </lineage>
</organism>
<proteinExistence type="predicted"/>
<name>A0A914L7J1_MELIC</name>
<accession>A0A914L7J1</accession>
<evidence type="ECO:0000313" key="3">
    <source>
        <dbReference type="WBParaSite" id="Minc3s00322g10167"/>
    </source>
</evidence>
<reference evidence="3" key="1">
    <citation type="submission" date="2022-11" db="UniProtKB">
        <authorList>
            <consortium name="WormBaseParasite"/>
        </authorList>
    </citation>
    <scope>IDENTIFICATION</scope>
</reference>
<evidence type="ECO:0000256" key="1">
    <source>
        <dbReference type="SAM" id="MobiDB-lite"/>
    </source>
</evidence>
<dbReference type="WBParaSite" id="Minc3s00322g10167">
    <property type="protein sequence ID" value="Minc3s00322g10167"/>
    <property type="gene ID" value="Minc3s00322g10167"/>
</dbReference>
<keyword evidence="2" id="KW-1185">Reference proteome</keyword>
<sequence>MKNKNSKIPAELISEIVAYIHLSPASYIYFHHKWRKIRVSKLFDILIIKFHKRFIIKTNITKKAIRDRIGKIIGYFVHLSSNKMKKLKSHSDMHNSVLFDGIFRSLFNFSGRNAFLEELLHTFSNLQEICQDSWPAWPKTYVSDPVGGWDGINASKIKILKLLVERFKSFYKLSINDFSLLDLGRILEFLEGVLSNLQELLGVNEGDVDSVHSDNDDDGGGGDDGDDGTRPSTSGTGIGPRPAKIRKVE</sequence>
<dbReference type="AlphaFoldDB" id="A0A914L7J1"/>
<dbReference type="Proteomes" id="UP000887563">
    <property type="component" value="Unplaced"/>
</dbReference>
<feature type="compositionally biased region" description="Acidic residues" evidence="1">
    <location>
        <begin position="215"/>
        <end position="226"/>
    </location>
</feature>
<protein>
    <submittedName>
        <fullName evidence="3">F-box domain-containing protein</fullName>
    </submittedName>
</protein>